<feature type="repeat" description="ANK" evidence="2">
    <location>
        <begin position="1054"/>
        <end position="1086"/>
    </location>
</feature>
<dbReference type="Pfam" id="PF24883">
    <property type="entry name" value="NPHP3_N"/>
    <property type="match status" value="1"/>
</dbReference>
<name>A0A9P8L0C6_9PEZI</name>
<gene>
    <name evidence="5" type="ORF">FGG08_006451</name>
</gene>
<dbReference type="Gene3D" id="3.40.50.300">
    <property type="entry name" value="P-loop containing nucleotide triphosphate hydrolases"/>
    <property type="match status" value="1"/>
</dbReference>
<feature type="compositionally biased region" description="Polar residues" evidence="3">
    <location>
        <begin position="85"/>
        <end position="95"/>
    </location>
</feature>
<evidence type="ECO:0000256" key="3">
    <source>
        <dbReference type="SAM" id="MobiDB-lite"/>
    </source>
</evidence>
<feature type="region of interest" description="Disordered" evidence="3">
    <location>
        <begin position="36"/>
        <end position="113"/>
    </location>
</feature>
<feature type="repeat" description="ANK" evidence="2">
    <location>
        <begin position="1121"/>
        <end position="1153"/>
    </location>
</feature>
<dbReference type="PROSITE" id="PS50088">
    <property type="entry name" value="ANK_REPEAT"/>
    <property type="match status" value="7"/>
</dbReference>
<dbReference type="PROSITE" id="PS50297">
    <property type="entry name" value="ANK_REP_REGION"/>
    <property type="match status" value="7"/>
</dbReference>
<accession>A0A9P8L0C6</accession>
<evidence type="ECO:0000313" key="5">
    <source>
        <dbReference type="EMBL" id="KAH0536685.1"/>
    </source>
</evidence>
<evidence type="ECO:0000256" key="1">
    <source>
        <dbReference type="ARBA" id="ARBA00022737"/>
    </source>
</evidence>
<dbReference type="Gene3D" id="1.25.40.20">
    <property type="entry name" value="Ankyrin repeat-containing domain"/>
    <property type="match status" value="4"/>
</dbReference>
<feature type="compositionally biased region" description="Basic and acidic residues" evidence="3">
    <location>
        <begin position="56"/>
        <end position="66"/>
    </location>
</feature>
<dbReference type="InterPro" id="IPR002110">
    <property type="entry name" value="Ankyrin_rpt"/>
</dbReference>
<feature type="repeat" description="ANK" evidence="2">
    <location>
        <begin position="1243"/>
        <end position="1275"/>
    </location>
</feature>
<feature type="compositionally biased region" description="Basic and acidic residues" evidence="3">
    <location>
        <begin position="36"/>
        <end position="47"/>
    </location>
</feature>
<dbReference type="OrthoDB" id="194358at2759"/>
<feature type="repeat" description="ANK" evidence="2">
    <location>
        <begin position="1088"/>
        <end position="1120"/>
    </location>
</feature>
<dbReference type="PANTHER" id="PTHR10039:SF5">
    <property type="entry name" value="NACHT DOMAIN-CONTAINING PROTEIN"/>
    <property type="match status" value="1"/>
</dbReference>
<sequence>MTNQVAVHEKGFTVLYEAPHPAIDVVFVHGFTGHPEDTWTLKREKGQPAKRAKKHRQDDEPSDTLRRSKIPRLPSFGASHRTPLTAESPSAQSSRMPAMDDTNGGNAAEAKEQRRRDVYWPADLACMTIPNSRILTYGYDTKIRHWAAGQVSKKTVYDHAWDLLCSLEALRRAPNERYRPVLFVVHSLGGLIIKEALRRSRGCASTKPHLHCIFEATVGILFFGTPHRGADPRNFFHHVLSTSVQAFGFKTNNQIVNALMPKAERLTELRDEFSVMCHQMKWQVYSFQEEYGIAALFGKKVVDDTSSCLNDPTVETTQHISSNHMDMCRFSGLEDPEYLKVGAAITFILGTIGNGTNAISREPSLARRQFLDTPPITESGCVSHEPFIVREQPQDTSPLSETRGWGKVPVTRVSHSIDATTRQLLIDQLYFTKIDERLTSLRAAQGTTCRWFLAQPEYKSWHDLGQQPDHGGFLWIKGNPGTGKSTLMKLLFEETKLNTKGESSRITLSFFFLARGTVEEKSTTGLYRSLLHQLFEKVVELRDSLEWMTADGARVIQRNGWNEEALKQTLKYAVRMLGSQSLTIFVDALDECDKSQAAGMICFFEELCDRAREAQIRLQICFSSRHYPTVVIQRGIEVTLENETGHTEDIQHYIKSKLRLGKLKKAESLRSEILEKSSSIFLWVVLVIDILNSEYPDSSVSIKKISEHLKEIPPKLTDLFEMILTRDGENLEQLQVCLRWILFATRSLKPQELYFAVQLGLNKECSSYWDQEDVELDQMKTFVRSSSKGLAEVTRNKASEVQFIHESVRDFLLGKYGYQWSEVSGDFVGHGHKILRDCCLAQLNASISQDVDIPDPLPQASSIAQLRESVSLKFPFLEYSVLNILRHANGAQQNTMEQGDFLADFPLQRWIFLNNALERYDIRRYTESVSLLYILAEKNLADLIRIHPQRESCFDVEDERYGLPIFAALATGSHEAVQSFLEVQAEIQPQESPLHHLCKQYSENGNKRTNFGRNFTFLRRGSVFSHVVECGDEVILTFLYASGKLDIEAKHGFYGQTPLSWAATKGHMASVKLLLDKGANIEAKDVCYGRTPLSCAAEKGHEAIVKLLLDKGADIEAKGSSSQPPLSHAAEGGYEAIVKLLLDKGADIEAEDGFYGQTPLSWAARRGQEAIVRLLLDKGADIEARSSSSQTPLSWAAEKGHEAIAEDGFYGQTPLSWAAKRGHEATVKLLLDRGADIEARSNSGQTPLSWAAGKGNEAIVKLLLDKGADIKSKNMLGRTPLNLATMKGHEVIVKLLLLYQ</sequence>
<keyword evidence="6" id="KW-1185">Reference proteome</keyword>
<dbReference type="SUPFAM" id="SSF52540">
    <property type="entry name" value="P-loop containing nucleoside triphosphate hydrolases"/>
    <property type="match status" value="1"/>
</dbReference>
<feature type="repeat" description="ANK" evidence="2">
    <location>
        <begin position="1155"/>
        <end position="1187"/>
    </location>
</feature>
<dbReference type="Gene3D" id="3.40.50.1820">
    <property type="entry name" value="alpha/beta hydrolase"/>
    <property type="match status" value="1"/>
</dbReference>
<evidence type="ECO:0000313" key="6">
    <source>
        <dbReference type="Proteomes" id="UP000698800"/>
    </source>
</evidence>
<keyword evidence="1" id="KW-0677">Repeat</keyword>
<feature type="repeat" description="ANK" evidence="2">
    <location>
        <begin position="1276"/>
        <end position="1300"/>
    </location>
</feature>
<dbReference type="Pfam" id="PF12796">
    <property type="entry name" value="Ank_2"/>
    <property type="match status" value="3"/>
</dbReference>
<reference evidence="5" key="1">
    <citation type="submission" date="2021-03" db="EMBL/GenBank/DDBJ databases">
        <title>Comparative genomics and phylogenomic investigation of the class Geoglossomycetes provide insights into ecological specialization and systematics.</title>
        <authorList>
            <person name="Melie T."/>
            <person name="Pirro S."/>
            <person name="Miller A.N."/>
            <person name="Quandt A."/>
        </authorList>
    </citation>
    <scope>NUCLEOTIDE SEQUENCE</scope>
    <source>
        <strain evidence="5">GBOQ0MN5Z8</strain>
    </source>
</reference>
<feature type="domain" description="Nephrocystin 3-like N-terminal" evidence="4">
    <location>
        <begin position="448"/>
        <end position="625"/>
    </location>
</feature>
<dbReference type="InterPro" id="IPR056884">
    <property type="entry name" value="NPHP3-like_N"/>
</dbReference>
<dbReference type="SMART" id="SM00248">
    <property type="entry name" value="ANK"/>
    <property type="match status" value="7"/>
</dbReference>
<evidence type="ECO:0000259" key="4">
    <source>
        <dbReference type="Pfam" id="PF24883"/>
    </source>
</evidence>
<dbReference type="InterPro" id="IPR027417">
    <property type="entry name" value="P-loop_NTPase"/>
</dbReference>
<evidence type="ECO:0000256" key="2">
    <source>
        <dbReference type="PROSITE-ProRule" id="PRU00023"/>
    </source>
</evidence>
<dbReference type="PRINTS" id="PR01415">
    <property type="entry name" value="ANKYRIN"/>
</dbReference>
<dbReference type="PANTHER" id="PTHR10039">
    <property type="entry name" value="AMELOGENIN"/>
    <property type="match status" value="1"/>
</dbReference>
<dbReference type="EMBL" id="JAGHQL010000186">
    <property type="protein sequence ID" value="KAH0536685.1"/>
    <property type="molecule type" value="Genomic_DNA"/>
</dbReference>
<comment type="caution">
    <text evidence="5">The sequence shown here is derived from an EMBL/GenBank/DDBJ whole genome shotgun (WGS) entry which is preliminary data.</text>
</comment>
<dbReference type="InterPro" id="IPR029058">
    <property type="entry name" value="AB_hydrolase_fold"/>
</dbReference>
<proteinExistence type="predicted"/>
<dbReference type="SUPFAM" id="SSF48403">
    <property type="entry name" value="Ankyrin repeat"/>
    <property type="match status" value="1"/>
</dbReference>
<dbReference type="SUPFAM" id="SSF53474">
    <property type="entry name" value="alpha/beta-Hydrolases"/>
    <property type="match status" value="1"/>
</dbReference>
<protein>
    <recommendedName>
        <fullName evidence="4">Nephrocystin 3-like N-terminal domain-containing protein</fullName>
    </recommendedName>
</protein>
<dbReference type="Pfam" id="PF00023">
    <property type="entry name" value="Ank"/>
    <property type="match status" value="1"/>
</dbReference>
<dbReference type="Proteomes" id="UP000698800">
    <property type="component" value="Unassembled WGS sequence"/>
</dbReference>
<feature type="repeat" description="ANK" evidence="2">
    <location>
        <begin position="1210"/>
        <end position="1242"/>
    </location>
</feature>
<organism evidence="5 6">
    <name type="scientific">Glutinoglossum americanum</name>
    <dbReference type="NCBI Taxonomy" id="1670608"/>
    <lineage>
        <taxon>Eukaryota</taxon>
        <taxon>Fungi</taxon>
        <taxon>Dikarya</taxon>
        <taxon>Ascomycota</taxon>
        <taxon>Pezizomycotina</taxon>
        <taxon>Geoglossomycetes</taxon>
        <taxon>Geoglossales</taxon>
        <taxon>Geoglossaceae</taxon>
        <taxon>Glutinoglossum</taxon>
    </lineage>
</organism>
<dbReference type="InterPro" id="IPR036770">
    <property type="entry name" value="Ankyrin_rpt-contain_sf"/>
</dbReference>
<keyword evidence="2" id="KW-0040">ANK repeat</keyword>